<evidence type="ECO:0000313" key="1">
    <source>
        <dbReference type="EMBL" id="CAF1458599.1"/>
    </source>
</evidence>
<dbReference type="Proteomes" id="UP000663828">
    <property type="component" value="Unassembled WGS sequence"/>
</dbReference>
<protein>
    <submittedName>
        <fullName evidence="1">Uncharacterized protein</fullName>
    </submittedName>
</protein>
<sequence>MTASSVELKQLIANAPLQSNINLSGLSLTDEEMNIVATEAIIEKQCIQLDLGSNNITSKGALIIVNALDRSETIRRLYLSDNNIADEGAYYLSLSTENSSLFVLGLSRNGITDDGVQHLSKMLERNRRLLVLGLEDNEISDFGVANLAAALKQNNTLQRLLLAENKMITDRSLDYLLDLMHNNRSLQRLDLRSCSLSPSIKLELQLVARTKARFELLY</sequence>
<keyword evidence="3" id="KW-1185">Reference proteome</keyword>
<evidence type="ECO:0000313" key="2">
    <source>
        <dbReference type="EMBL" id="CAF1492667.1"/>
    </source>
</evidence>
<dbReference type="PANTHER" id="PTHR46984:SF1">
    <property type="entry name" value="LEUCINE-RICH REPEAT-CONTAINING PROTEIN 71"/>
    <property type="match status" value="1"/>
</dbReference>
<dbReference type="Gene3D" id="3.80.10.10">
    <property type="entry name" value="Ribonuclease Inhibitor"/>
    <property type="match status" value="2"/>
</dbReference>
<evidence type="ECO:0000313" key="3">
    <source>
        <dbReference type="Proteomes" id="UP000663828"/>
    </source>
</evidence>
<accession>A0A815Q4V0</accession>
<proteinExistence type="predicted"/>
<dbReference type="EMBL" id="CAJNOR010003908">
    <property type="protein sequence ID" value="CAF1458599.1"/>
    <property type="molecule type" value="Genomic_DNA"/>
</dbReference>
<dbReference type="SMART" id="SM00368">
    <property type="entry name" value="LRR_RI"/>
    <property type="match status" value="5"/>
</dbReference>
<dbReference type="InterPro" id="IPR053040">
    <property type="entry name" value="LRR-containing_protein_71"/>
</dbReference>
<dbReference type="PANTHER" id="PTHR46984">
    <property type="entry name" value="LEUCINE-RICH REPEAT-CONTAINING PROTEIN 71"/>
    <property type="match status" value="1"/>
</dbReference>
<dbReference type="AlphaFoldDB" id="A0A815Q4V0"/>
<dbReference type="EMBL" id="CAJNOJ010000594">
    <property type="protein sequence ID" value="CAF1492667.1"/>
    <property type="molecule type" value="Genomic_DNA"/>
</dbReference>
<dbReference type="OrthoDB" id="120976at2759"/>
<organism evidence="1 3">
    <name type="scientific">Adineta ricciae</name>
    <name type="common">Rotifer</name>
    <dbReference type="NCBI Taxonomy" id="249248"/>
    <lineage>
        <taxon>Eukaryota</taxon>
        <taxon>Metazoa</taxon>
        <taxon>Spiralia</taxon>
        <taxon>Gnathifera</taxon>
        <taxon>Rotifera</taxon>
        <taxon>Eurotatoria</taxon>
        <taxon>Bdelloidea</taxon>
        <taxon>Adinetida</taxon>
        <taxon>Adinetidae</taxon>
        <taxon>Adineta</taxon>
    </lineage>
</organism>
<dbReference type="SUPFAM" id="SSF52047">
    <property type="entry name" value="RNI-like"/>
    <property type="match status" value="1"/>
</dbReference>
<dbReference type="Pfam" id="PF13516">
    <property type="entry name" value="LRR_6"/>
    <property type="match status" value="4"/>
</dbReference>
<comment type="caution">
    <text evidence="1">The sequence shown here is derived from an EMBL/GenBank/DDBJ whole genome shotgun (WGS) entry which is preliminary data.</text>
</comment>
<reference evidence="1" key="1">
    <citation type="submission" date="2021-02" db="EMBL/GenBank/DDBJ databases">
        <authorList>
            <person name="Nowell W R."/>
        </authorList>
    </citation>
    <scope>NUCLEOTIDE SEQUENCE</scope>
</reference>
<name>A0A815Q4V0_ADIRI</name>
<gene>
    <name evidence="2" type="ORF">EDS130_LOCUS42119</name>
    <name evidence="1" type="ORF">XAT740_LOCUS37304</name>
</gene>
<dbReference type="Proteomes" id="UP000663852">
    <property type="component" value="Unassembled WGS sequence"/>
</dbReference>
<dbReference type="InterPro" id="IPR032675">
    <property type="entry name" value="LRR_dom_sf"/>
</dbReference>
<dbReference type="InterPro" id="IPR001611">
    <property type="entry name" value="Leu-rich_rpt"/>
</dbReference>